<dbReference type="GO" id="GO:0046872">
    <property type="term" value="F:metal ion binding"/>
    <property type="evidence" value="ECO:0007669"/>
    <property type="project" value="UniProtKB-KW"/>
</dbReference>
<keyword evidence="10" id="KW-1185">Reference proteome</keyword>
<dbReference type="Proteomes" id="UP000199024">
    <property type="component" value="Unassembled WGS sequence"/>
</dbReference>
<comment type="similarity">
    <text evidence="1">Belongs to the isochorismatase family.</text>
</comment>
<evidence type="ECO:0000256" key="5">
    <source>
        <dbReference type="ARBA" id="ARBA00037900"/>
    </source>
</evidence>
<evidence type="ECO:0000313" key="9">
    <source>
        <dbReference type="EMBL" id="SFS13339.1"/>
    </source>
</evidence>
<evidence type="ECO:0000256" key="6">
    <source>
        <dbReference type="ARBA" id="ARBA00039017"/>
    </source>
</evidence>
<evidence type="ECO:0000256" key="3">
    <source>
        <dbReference type="ARBA" id="ARBA00022723"/>
    </source>
</evidence>
<dbReference type="RefSeq" id="WP_089839240.1">
    <property type="nucleotide sequence ID" value="NZ_FOZL01000001.1"/>
</dbReference>
<dbReference type="AlphaFoldDB" id="A0A1I6MC86"/>
<proteinExistence type="inferred from homology"/>
<gene>
    <name evidence="9" type="ORF">SAMN05421771_2277</name>
</gene>
<feature type="domain" description="Isochorismatase-like" evidence="8">
    <location>
        <begin position="10"/>
        <end position="185"/>
    </location>
</feature>
<dbReference type="SUPFAM" id="SSF52499">
    <property type="entry name" value="Isochorismatase-like hydrolases"/>
    <property type="match status" value="1"/>
</dbReference>
<dbReference type="STRING" id="474950.SAMN05421771_2277"/>
<organism evidence="9 10">
    <name type="scientific">Granulicella pectinivorans</name>
    <dbReference type="NCBI Taxonomy" id="474950"/>
    <lineage>
        <taxon>Bacteria</taxon>
        <taxon>Pseudomonadati</taxon>
        <taxon>Acidobacteriota</taxon>
        <taxon>Terriglobia</taxon>
        <taxon>Terriglobales</taxon>
        <taxon>Acidobacteriaceae</taxon>
        <taxon>Granulicella</taxon>
    </lineage>
</organism>
<accession>A0A1I6MC86</accession>
<dbReference type="CDD" id="cd01011">
    <property type="entry name" value="nicotinamidase"/>
    <property type="match status" value="1"/>
</dbReference>
<evidence type="ECO:0000259" key="8">
    <source>
        <dbReference type="Pfam" id="PF00857"/>
    </source>
</evidence>
<evidence type="ECO:0000256" key="7">
    <source>
        <dbReference type="ARBA" id="ARBA00043224"/>
    </source>
</evidence>
<keyword evidence="3" id="KW-0479">Metal-binding</keyword>
<comment type="pathway">
    <text evidence="5">Cofactor biosynthesis; nicotinate biosynthesis; nicotinate from nicotinamide: step 1/1.</text>
</comment>
<evidence type="ECO:0000256" key="4">
    <source>
        <dbReference type="ARBA" id="ARBA00022801"/>
    </source>
</evidence>
<dbReference type="PANTHER" id="PTHR11080">
    <property type="entry name" value="PYRAZINAMIDASE/NICOTINAMIDASE"/>
    <property type="match status" value="1"/>
</dbReference>
<dbReference type="EMBL" id="FOZL01000001">
    <property type="protein sequence ID" value="SFS13339.1"/>
    <property type="molecule type" value="Genomic_DNA"/>
</dbReference>
<dbReference type="EC" id="3.5.1.19" evidence="6"/>
<keyword evidence="2" id="KW-0662">Pyridine nucleotide biosynthesis</keyword>
<name>A0A1I6MC86_9BACT</name>
<reference evidence="9 10" key="1">
    <citation type="submission" date="2016-10" db="EMBL/GenBank/DDBJ databases">
        <authorList>
            <person name="de Groot N.N."/>
        </authorList>
    </citation>
    <scope>NUCLEOTIDE SEQUENCE [LARGE SCALE GENOMIC DNA]</scope>
    <source>
        <strain evidence="9 10">DSM 21001</strain>
    </source>
</reference>
<dbReference type="OrthoDB" id="9796485at2"/>
<evidence type="ECO:0000256" key="2">
    <source>
        <dbReference type="ARBA" id="ARBA00022642"/>
    </source>
</evidence>
<dbReference type="InterPro" id="IPR000868">
    <property type="entry name" value="Isochorismatase-like_dom"/>
</dbReference>
<evidence type="ECO:0000256" key="1">
    <source>
        <dbReference type="ARBA" id="ARBA00006336"/>
    </source>
</evidence>
<dbReference type="PANTHER" id="PTHR11080:SF2">
    <property type="entry name" value="LD05707P"/>
    <property type="match status" value="1"/>
</dbReference>
<dbReference type="GO" id="GO:0019363">
    <property type="term" value="P:pyridine nucleotide biosynthetic process"/>
    <property type="evidence" value="ECO:0007669"/>
    <property type="project" value="UniProtKB-KW"/>
</dbReference>
<dbReference type="Gene3D" id="3.40.50.850">
    <property type="entry name" value="Isochorismatase-like"/>
    <property type="match status" value="1"/>
</dbReference>
<protein>
    <recommendedName>
        <fullName evidence="6">nicotinamidase</fullName>
        <ecNumber evidence="6">3.5.1.19</ecNumber>
    </recommendedName>
    <alternativeName>
        <fullName evidence="7">Nicotinamide deamidase</fullName>
    </alternativeName>
</protein>
<dbReference type="GO" id="GO:0008936">
    <property type="term" value="F:nicotinamidase activity"/>
    <property type="evidence" value="ECO:0007669"/>
    <property type="project" value="UniProtKB-EC"/>
</dbReference>
<evidence type="ECO:0000313" key="10">
    <source>
        <dbReference type="Proteomes" id="UP000199024"/>
    </source>
</evidence>
<sequence length="210" mass="22943">MPLTLNPTDALVVIDMQRDFLPGGSLAVAGGDEIIPALNALAAKFDHVLLTQDWHPANHISFASTHGRQPFTDTIEAPYGTQHLWPGHCIQNTPGADLHPDLDIPHAELILRKGFREQIDSYSAFLENDGTTPTGLAGYLRERNLQRLFFAGVAYDFCVGFSAIDGHRLGFETIVLEDLTRAVSLPGSVDHTNACFAEQGIQRIASREIA</sequence>
<keyword evidence="4" id="KW-0378">Hydrolase</keyword>
<dbReference type="InterPro" id="IPR036380">
    <property type="entry name" value="Isochorismatase-like_sf"/>
</dbReference>
<dbReference type="Pfam" id="PF00857">
    <property type="entry name" value="Isochorismatase"/>
    <property type="match status" value="1"/>
</dbReference>
<dbReference type="InterPro" id="IPR052347">
    <property type="entry name" value="Isochorismatase_Nicotinamidase"/>
</dbReference>